<evidence type="ECO:0000256" key="1">
    <source>
        <dbReference type="ARBA" id="ARBA00023125"/>
    </source>
</evidence>
<sequence length="208" mass="23652">MSAIYDLFETPSPNKQEKQPLHARIVSKGTISKDEFLDRVHKFTGISRSLLTGAMESFSNEARDLLAEGWNVEIGNLGFLSTSLECPPVIDKKEIRSTSIKMKNIHLRASRSFKKEVSDKMRLQRGESPIRPKRNSISRETCLARLNKYLENHLFISRTDYSLLTGRNKKIAIQELNSFISDGVIRKEGVGKLSVYTSLNQSAFIEHH</sequence>
<feature type="domain" description="HU" evidence="2">
    <location>
        <begin position="1"/>
        <end position="125"/>
    </location>
</feature>
<proteinExistence type="predicted"/>
<dbReference type="EMBL" id="JACOOE010000005">
    <property type="protein sequence ID" value="MBC5605393.1"/>
    <property type="molecule type" value="Genomic_DNA"/>
</dbReference>
<evidence type="ECO:0000259" key="2">
    <source>
        <dbReference type="Pfam" id="PF18291"/>
    </source>
</evidence>
<protein>
    <submittedName>
        <fullName evidence="3">DNA-binding protein</fullName>
    </submittedName>
</protein>
<dbReference type="SUPFAM" id="SSF47729">
    <property type="entry name" value="IHF-like DNA-binding proteins"/>
    <property type="match status" value="1"/>
</dbReference>
<dbReference type="GO" id="GO:0003677">
    <property type="term" value="F:DNA binding"/>
    <property type="evidence" value="ECO:0007669"/>
    <property type="project" value="UniProtKB-KW"/>
</dbReference>
<keyword evidence="1 3" id="KW-0238">DNA-binding</keyword>
<dbReference type="Proteomes" id="UP000600600">
    <property type="component" value="Unassembled WGS sequence"/>
</dbReference>
<dbReference type="Pfam" id="PF18291">
    <property type="entry name" value="HU-HIG"/>
    <property type="match status" value="1"/>
</dbReference>
<evidence type="ECO:0000313" key="4">
    <source>
        <dbReference type="Proteomes" id="UP000600600"/>
    </source>
</evidence>
<organism evidence="3 4">
    <name type="scientific">Bacteroides difficilis</name>
    <dbReference type="NCBI Taxonomy" id="2763021"/>
    <lineage>
        <taxon>Bacteria</taxon>
        <taxon>Pseudomonadati</taxon>
        <taxon>Bacteroidota</taxon>
        <taxon>Bacteroidia</taxon>
        <taxon>Bacteroidales</taxon>
        <taxon>Bacteroidaceae</taxon>
        <taxon>Bacteroides</taxon>
    </lineage>
</organism>
<reference evidence="3 4" key="1">
    <citation type="submission" date="2020-08" db="EMBL/GenBank/DDBJ databases">
        <title>Genome public.</title>
        <authorList>
            <person name="Liu C."/>
            <person name="Sun Q."/>
        </authorList>
    </citation>
    <scope>NUCLEOTIDE SEQUENCE [LARGE SCALE GENOMIC DNA]</scope>
    <source>
        <strain evidence="3 4">M27</strain>
    </source>
</reference>
<comment type="caution">
    <text evidence="3">The sequence shown here is derived from an EMBL/GenBank/DDBJ whole genome shotgun (WGS) entry which is preliminary data.</text>
</comment>
<accession>A0ABR7CCA5</accession>
<dbReference type="RefSeq" id="WP_186967434.1">
    <property type="nucleotide sequence ID" value="NZ_JACOOE010000005.1"/>
</dbReference>
<name>A0ABR7CCA5_9BACE</name>
<gene>
    <name evidence="3" type="ORF">H8S67_12020</name>
</gene>
<keyword evidence="4" id="KW-1185">Reference proteome</keyword>
<evidence type="ECO:0000313" key="3">
    <source>
        <dbReference type="EMBL" id="MBC5605393.1"/>
    </source>
</evidence>
<dbReference type="InterPro" id="IPR041607">
    <property type="entry name" value="HU-HIG"/>
</dbReference>
<dbReference type="InterPro" id="IPR010992">
    <property type="entry name" value="IHF-like_DNA-bd_dom_sf"/>
</dbReference>